<dbReference type="PANTHER" id="PTHR11102">
    <property type="entry name" value="SEL-1-LIKE PROTEIN"/>
    <property type="match status" value="1"/>
</dbReference>
<dbReference type="SUPFAM" id="SSF81901">
    <property type="entry name" value="HCP-like"/>
    <property type="match status" value="2"/>
</dbReference>
<organism evidence="2 3">
    <name type="scientific">Tritrichomonas musculus</name>
    <dbReference type="NCBI Taxonomy" id="1915356"/>
    <lineage>
        <taxon>Eukaryota</taxon>
        <taxon>Metamonada</taxon>
        <taxon>Parabasalia</taxon>
        <taxon>Tritrichomonadida</taxon>
        <taxon>Tritrichomonadidae</taxon>
        <taxon>Tritrichomonas</taxon>
    </lineage>
</organism>
<protein>
    <recommendedName>
        <fullName evidence="4">Sel1 repeat protein</fullName>
    </recommendedName>
</protein>
<dbReference type="PANTHER" id="PTHR11102:SF160">
    <property type="entry name" value="ERAD-ASSOCIATED E3 UBIQUITIN-PROTEIN LIGASE COMPONENT HRD3"/>
    <property type="match status" value="1"/>
</dbReference>
<name>A0ABR2JGH0_9EUKA</name>
<dbReference type="InterPro" id="IPR050767">
    <property type="entry name" value="Sel1_AlgK"/>
</dbReference>
<comment type="similarity">
    <text evidence="1">Belongs to the sel-1 family.</text>
</comment>
<dbReference type="InterPro" id="IPR006597">
    <property type="entry name" value="Sel1-like"/>
</dbReference>
<reference evidence="2 3" key="1">
    <citation type="submission" date="2024-04" db="EMBL/GenBank/DDBJ databases">
        <title>Tritrichomonas musculus Genome.</title>
        <authorList>
            <person name="Alves-Ferreira E."/>
            <person name="Grigg M."/>
            <person name="Lorenzi H."/>
            <person name="Galac M."/>
        </authorList>
    </citation>
    <scope>NUCLEOTIDE SEQUENCE [LARGE SCALE GENOMIC DNA]</scope>
    <source>
        <strain evidence="2 3">EAF2021</strain>
    </source>
</reference>
<dbReference type="Proteomes" id="UP001470230">
    <property type="component" value="Unassembled WGS sequence"/>
</dbReference>
<evidence type="ECO:0000313" key="3">
    <source>
        <dbReference type="Proteomes" id="UP001470230"/>
    </source>
</evidence>
<evidence type="ECO:0008006" key="4">
    <source>
        <dbReference type="Google" id="ProtNLM"/>
    </source>
</evidence>
<dbReference type="Pfam" id="PF08238">
    <property type="entry name" value="Sel1"/>
    <property type="match status" value="9"/>
</dbReference>
<dbReference type="EMBL" id="JAPFFF010000012">
    <property type="protein sequence ID" value="KAK8876145.1"/>
    <property type="molecule type" value="Genomic_DNA"/>
</dbReference>
<proteinExistence type="inferred from homology"/>
<keyword evidence="3" id="KW-1185">Reference proteome</keyword>
<dbReference type="InterPro" id="IPR011990">
    <property type="entry name" value="TPR-like_helical_dom_sf"/>
</dbReference>
<accession>A0ABR2JGH0</accession>
<dbReference type="SMART" id="SM00671">
    <property type="entry name" value="SEL1"/>
    <property type="match status" value="9"/>
</dbReference>
<evidence type="ECO:0000313" key="2">
    <source>
        <dbReference type="EMBL" id="KAK8876145.1"/>
    </source>
</evidence>
<gene>
    <name evidence="2" type="ORF">M9Y10_006334</name>
</gene>
<sequence length="365" mass="41400">MAADNGNLESIRMIANMLFFGKVIEQNKRKAFHYSKMAADLGDDDSMYDCYIFLIKGDEIEKNEEEAIKYLKKAAEKENTSAMFKYADYLFDSNQDLGEATRYIKKAIDNGCINAISYYGIVLMNGDGIEVNYKDAAKYLQKGIELNDEASMFYYQILILKDENESILRKKDAIKTIKSMSDNGYDEVMFEYGTFCDEGDLSELGVRIDKAKAAYYYKKSADLGNPKSMNNYGSMLRNGLGVPMNKEEGIKYIEMAARKYNCDAMYNYGGMITDGILTDKDKMEGMKYLKESSKMGDNEAKFALGKQLLADGDDSNKEEAINYIKESADNGCELAVYQYALILFRGDIVEQDQKKVAYYFIKAAD</sequence>
<comment type="caution">
    <text evidence="2">The sequence shown here is derived from an EMBL/GenBank/DDBJ whole genome shotgun (WGS) entry which is preliminary data.</text>
</comment>
<dbReference type="Gene3D" id="1.25.40.10">
    <property type="entry name" value="Tetratricopeptide repeat domain"/>
    <property type="match status" value="2"/>
</dbReference>
<evidence type="ECO:0000256" key="1">
    <source>
        <dbReference type="ARBA" id="ARBA00038101"/>
    </source>
</evidence>